<sequence>MKDQWAERDLAVSIAEQQAQLTSVTKTQKSVWGEDSIYWTIEGLNNENKPIMVWVQFGLDRKPITGENSVHTELIDNSISEDEMYAKIASELGNIEIIHLQPSYYNKTYVWQLFYKQEGKYVYRFYQFSDGTEIGNGYQLPD</sequence>
<evidence type="ECO:0000313" key="3">
    <source>
        <dbReference type="Proteomes" id="UP000608071"/>
    </source>
</evidence>
<comment type="caution">
    <text evidence="2">The sequence shown here is derived from an EMBL/GenBank/DDBJ whole genome shotgun (WGS) entry which is preliminary data.</text>
</comment>
<name>A0ABR8SYC2_9BACL</name>
<dbReference type="Proteomes" id="UP000608071">
    <property type="component" value="Unassembled WGS sequence"/>
</dbReference>
<accession>A0ABR8SYC2</accession>
<keyword evidence="3" id="KW-1185">Reference proteome</keyword>
<dbReference type="SUPFAM" id="SSF54403">
    <property type="entry name" value="Cystatin/monellin"/>
    <property type="match status" value="2"/>
</dbReference>
<feature type="domain" description="Cell wall elongation regulator TseB-like" evidence="1">
    <location>
        <begin position="11"/>
        <end position="55"/>
    </location>
</feature>
<dbReference type="Pfam" id="PF17881">
    <property type="entry name" value="TseB"/>
    <property type="match status" value="1"/>
</dbReference>
<dbReference type="EMBL" id="JACSQL010000002">
    <property type="protein sequence ID" value="MBD7968084.1"/>
    <property type="molecule type" value="Genomic_DNA"/>
</dbReference>
<gene>
    <name evidence="2" type="ORF">H9647_08405</name>
</gene>
<dbReference type="InterPro" id="IPR041401">
    <property type="entry name" value="TseB-like_dom"/>
</dbReference>
<evidence type="ECO:0000259" key="1">
    <source>
        <dbReference type="Pfam" id="PF17881"/>
    </source>
</evidence>
<reference evidence="2 3" key="1">
    <citation type="submission" date="2020-08" db="EMBL/GenBank/DDBJ databases">
        <title>A Genomic Blueprint of the Chicken Gut Microbiome.</title>
        <authorList>
            <person name="Gilroy R."/>
            <person name="Ravi A."/>
            <person name="Getino M."/>
            <person name="Pursley I."/>
            <person name="Horton D.L."/>
            <person name="Alikhan N.-F."/>
            <person name="Baker D."/>
            <person name="Gharbi K."/>
            <person name="Hall N."/>
            <person name="Watson M."/>
            <person name="Adriaenssens E.M."/>
            <person name="Foster-Nyarko E."/>
            <person name="Jarju S."/>
            <person name="Secka A."/>
            <person name="Antonio M."/>
            <person name="Oren A."/>
            <person name="Chaudhuri R."/>
            <person name="La Ragione R.M."/>
            <person name="Hildebrand F."/>
            <person name="Pallen M.J."/>
        </authorList>
    </citation>
    <scope>NUCLEOTIDE SEQUENCE [LARGE SCALE GENOMIC DNA]</scope>
    <source>
        <strain evidence="2 3">Sa2BVA9</strain>
    </source>
</reference>
<organism evidence="2 3">
    <name type="scientific">Paenibacillus gallinarum</name>
    <dbReference type="NCBI Taxonomy" id="2762232"/>
    <lineage>
        <taxon>Bacteria</taxon>
        <taxon>Bacillati</taxon>
        <taxon>Bacillota</taxon>
        <taxon>Bacilli</taxon>
        <taxon>Bacillales</taxon>
        <taxon>Paenibacillaceae</taxon>
        <taxon>Paenibacillus</taxon>
    </lineage>
</organism>
<evidence type="ECO:0000313" key="2">
    <source>
        <dbReference type="EMBL" id="MBD7968084.1"/>
    </source>
</evidence>
<dbReference type="Gene3D" id="3.10.450.40">
    <property type="match status" value="2"/>
</dbReference>
<dbReference type="InterPro" id="IPR046350">
    <property type="entry name" value="Cystatin_sf"/>
</dbReference>
<protein>
    <submittedName>
        <fullName evidence="2">DUF5590 domain-containing protein</fullName>
    </submittedName>
</protein>
<proteinExistence type="predicted"/>